<dbReference type="AlphaFoldDB" id="A0A233RVK6"/>
<reference evidence="7 8" key="1">
    <citation type="submission" date="2016-07" db="EMBL/GenBank/DDBJ databases">
        <title>Draft genome of Streptomyces diastatochromogenes.</title>
        <authorList>
            <person name="Podduturi R."/>
            <person name="Lukassen M.B."/>
            <person name="Clausen N."/>
            <person name="Nielsen J.L."/>
            <person name="Jorgensen N.O."/>
        </authorList>
    </citation>
    <scope>NUCLEOTIDE SEQUENCE [LARGE SCALE GENOMIC DNA]</scope>
    <source>
        <strain evidence="7 8">DSM 40608</strain>
    </source>
</reference>
<evidence type="ECO:0000256" key="1">
    <source>
        <dbReference type="ARBA" id="ARBA00006930"/>
    </source>
</evidence>
<evidence type="ECO:0000313" key="7">
    <source>
        <dbReference type="EMBL" id="OXY87444.1"/>
    </source>
</evidence>
<feature type="compositionally biased region" description="Basic and acidic residues" evidence="5">
    <location>
        <begin position="487"/>
        <end position="502"/>
    </location>
</feature>
<sequence length="1066" mass="114283">MKPMTLTLTGFRSYPAQATVDFTGKSLVAVLGDTGAGKSSLLDAIAFALFRKSSWDAKEPRQLIADGAQAMSVELTFVHDGQNWHVHRTMHATNPNAGRHHLKNLDTGEETDGATAVDNRIKTVLQMSYDTFLRVGLLPQGKFDQLLTAAPKERSERLRELFGAESLEAVRNLAARHGRTLQQLLGDAKAKRAPMPDNPQETADAAGAAADAATAQAERLNTAVVRITALQEEVSQARNTAAAATSACQSLAMRQVTDADTVLDALECAATDLTTRHDLLDRRAEQAAAREEELTGAITAAERQGEGRDALAQAAMILKTLAETAEEHRDERDRLASLTTQLDDEHDAIATAEAELAERAAHVEATAEAAQATAETSKQIRTHSTTVRTALDAALSAARRVADTARAHATAVDRQESAHKDLGPVEAEAAAAHEDLTTAETHLEALRLRKKAAAIATELHPDDDCPVCRRQLPADFHPAPADAEELAEAHTQREQAKSAHDRVVDLRAEARAAVTAADKAVLERDHEHKSAQQTAQETTQEAEQAFRSLEALATEAGTDFDARSASARLTAATTALAAPATNSTASPHQQHLEQDTAAITHAIAACEHAATAHAEKLQAEEHRRTAGIEADRKTLAERKKAHHRDKKDASAAQERHARAAARTAADIGMLPARIQAMLPHDPIDIVVGQTDAATTAVNARQTELQELLDQREAARAEKTAVLADQRILDHDTHARLERPLDRLRDNLDAWTQAADQARTRLDEADRPALPEAPTQPTIAEVRHYAAALSTTISVLGDKLVERATTATERASAAESGLGEYAAALADIDDFDASADLTAPKSLHPLVAAAAQAAKEAEGQRCKQREAQDLIKPAADLDFAITAGEARYEALEVLRRELVDAKFLGHLTTLRTRALLGVASDLLGQMSDGRFGFADDFDIISRSSGVAHHPNRLSGGEKFMASLALALALAELHSRSGPTLGSLFLDEGFAALDTTALDLALEVLRAQAGGDRLVMVISHLHAVAEAVDDVLWVERTTAGSSARWLTPAERDDMAQDNLASGLHSQAR</sequence>
<evidence type="ECO:0000256" key="2">
    <source>
        <dbReference type="ARBA" id="ARBA00011322"/>
    </source>
</evidence>
<dbReference type="SUPFAM" id="SSF52540">
    <property type="entry name" value="P-loop containing nucleoside triphosphate hydrolases"/>
    <property type="match status" value="1"/>
</dbReference>
<proteinExistence type="inferred from homology"/>
<organism evidence="7 8">
    <name type="scientific">Streptomyces diastatochromogenes</name>
    <dbReference type="NCBI Taxonomy" id="42236"/>
    <lineage>
        <taxon>Bacteria</taxon>
        <taxon>Bacillati</taxon>
        <taxon>Actinomycetota</taxon>
        <taxon>Actinomycetes</taxon>
        <taxon>Kitasatosporales</taxon>
        <taxon>Streptomycetaceae</taxon>
        <taxon>Streptomyces</taxon>
    </lineage>
</organism>
<comment type="subunit">
    <text evidence="2">Heterodimer of SbcC and SbcD.</text>
</comment>
<dbReference type="PANTHER" id="PTHR32114:SF2">
    <property type="entry name" value="ABC TRANSPORTER ABCH.3"/>
    <property type="match status" value="1"/>
</dbReference>
<comment type="similarity">
    <text evidence="1">Belongs to the SMC family. SbcC subfamily.</text>
</comment>
<evidence type="ECO:0000313" key="8">
    <source>
        <dbReference type="Proteomes" id="UP000215483"/>
    </source>
</evidence>
<feature type="coiled-coil region" evidence="4">
    <location>
        <begin position="284"/>
        <end position="355"/>
    </location>
</feature>
<evidence type="ECO:0000256" key="3">
    <source>
        <dbReference type="ARBA" id="ARBA00013368"/>
    </source>
</evidence>
<dbReference type="Gene3D" id="3.40.50.300">
    <property type="entry name" value="P-loop containing nucleotide triphosphate hydrolases"/>
    <property type="match status" value="2"/>
</dbReference>
<keyword evidence="8" id="KW-1185">Reference proteome</keyword>
<feature type="region of interest" description="Disordered" evidence="5">
    <location>
        <begin position="189"/>
        <end position="209"/>
    </location>
</feature>
<protein>
    <recommendedName>
        <fullName evidence="3">Nuclease SbcCD subunit C</fullName>
    </recommendedName>
</protein>
<feature type="compositionally biased region" description="Basic and acidic residues" evidence="5">
    <location>
        <begin position="646"/>
        <end position="657"/>
    </location>
</feature>
<feature type="compositionally biased region" description="Low complexity" evidence="5">
    <location>
        <begin position="531"/>
        <end position="543"/>
    </location>
</feature>
<evidence type="ECO:0000256" key="4">
    <source>
        <dbReference type="SAM" id="Coils"/>
    </source>
</evidence>
<evidence type="ECO:0000259" key="6">
    <source>
        <dbReference type="Pfam" id="PF02463"/>
    </source>
</evidence>
<gene>
    <name evidence="7" type="ORF">BEK98_43725</name>
</gene>
<name>A0A233RVK6_STRDA</name>
<feature type="coiled-coil region" evidence="4">
    <location>
        <begin position="697"/>
        <end position="760"/>
    </location>
</feature>
<dbReference type="PANTHER" id="PTHR32114">
    <property type="entry name" value="ABC TRANSPORTER ABCH.3"/>
    <property type="match status" value="1"/>
</dbReference>
<feature type="region of interest" description="Disordered" evidence="5">
    <location>
        <begin position="636"/>
        <end position="659"/>
    </location>
</feature>
<feature type="region of interest" description="Disordered" evidence="5">
    <location>
        <begin position="482"/>
        <end position="502"/>
    </location>
</feature>
<feature type="coiled-coil region" evidence="4">
    <location>
        <begin position="220"/>
        <end position="247"/>
    </location>
</feature>
<keyword evidence="4" id="KW-0175">Coiled coil</keyword>
<feature type="compositionally biased region" description="Low complexity" evidence="5">
    <location>
        <begin position="200"/>
        <end position="209"/>
    </location>
</feature>
<dbReference type="InterPro" id="IPR003395">
    <property type="entry name" value="RecF/RecN/SMC_N"/>
</dbReference>
<comment type="caution">
    <text evidence="7">The sequence shown here is derived from an EMBL/GenBank/DDBJ whole genome shotgun (WGS) entry which is preliminary data.</text>
</comment>
<feature type="domain" description="RecF/RecN/SMC N-terminal" evidence="6">
    <location>
        <begin position="5"/>
        <end position="1037"/>
    </location>
</feature>
<dbReference type="OrthoDB" id="9795626at2"/>
<feature type="compositionally biased region" description="Basic and acidic residues" evidence="5">
    <location>
        <begin position="521"/>
        <end position="530"/>
    </location>
</feature>
<dbReference type="InterPro" id="IPR027417">
    <property type="entry name" value="P-loop_NTPase"/>
</dbReference>
<evidence type="ECO:0000256" key="5">
    <source>
        <dbReference type="SAM" id="MobiDB-lite"/>
    </source>
</evidence>
<feature type="region of interest" description="Disordered" evidence="5">
    <location>
        <begin position="521"/>
        <end position="543"/>
    </location>
</feature>
<dbReference type="EMBL" id="MCGQ01000072">
    <property type="protein sequence ID" value="OXY87444.1"/>
    <property type="molecule type" value="Genomic_DNA"/>
</dbReference>
<accession>A0A233RVK6</accession>
<dbReference type="Pfam" id="PF02463">
    <property type="entry name" value="SMC_N"/>
    <property type="match status" value="1"/>
</dbReference>
<dbReference type="Proteomes" id="UP000215483">
    <property type="component" value="Unassembled WGS sequence"/>
</dbReference>